<dbReference type="InterPro" id="IPR001789">
    <property type="entry name" value="Sig_transdc_resp-reg_receiver"/>
</dbReference>
<dbReference type="SMART" id="SM00421">
    <property type="entry name" value="HTH_LUXR"/>
    <property type="match status" value="1"/>
</dbReference>
<dbReference type="SMART" id="SM00448">
    <property type="entry name" value="REC"/>
    <property type="match status" value="1"/>
</dbReference>
<dbReference type="PROSITE" id="PS50043">
    <property type="entry name" value="HTH_LUXR_2"/>
    <property type="match status" value="1"/>
</dbReference>
<keyword evidence="6" id="KW-1185">Reference proteome</keyword>
<dbReference type="Proteomes" id="UP001165042">
    <property type="component" value="Unassembled WGS sequence"/>
</dbReference>
<feature type="domain" description="Response regulatory" evidence="4">
    <location>
        <begin position="19"/>
        <end position="135"/>
    </location>
</feature>
<sequence length="237" mass="25773">MPRSTHRAFVGRLGEISMTVALVDGVPLFREGLSALVLRTPGLRWLGATDTPQSALGFTERFRPDVVLIDSGLDPRGHLSTSLCAACPNLAVLILVREAHRTTQYVATAITAGVHGVIQRSVEPPQVVEAIRAVHETRRYLDPGLAATVAAPRTRLARVADDMQPLSRREFQVLQLIADGLENQAIAKVLFVSVETVRTHVKSILRKFGARDRTHAVAVAFKSGVLTAPIRRPRTGT</sequence>
<dbReference type="PRINTS" id="PR00038">
    <property type="entry name" value="HTHLUXR"/>
</dbReference>
<dbReference type="InterPro" id="IPR039420">
    <property type="entry name" value="WalR-like"/>
</dbReference>
<dbReference type="GO" id="GO:0000160">
    <property type="term" value="P:phosphorelay signal transduction system"/>
    <property type="evidence" value="ECO:0007669"/>
    <property type="project" value="InterPro"/>
</dbReference>
<keyword evidence="2" id="KW-0597">Phosphoprotein</keyword>
<dbReference type="SUPFAM" id="SSF52172">
    <property type="entry name" value="CheY-like"/>
    <property type="match status" value="1"/>
</dbReference>
<name>A0A9W6QMC7_9PSEU</name>
<dbReference type="GO" id="GO:0006355">
    <property type="term" value="P:regulation of DNA-templated transcription"/>
    <property type="evidence" value="ECO:0007669"/>
    <property type="project" value="InterPro"/>
</dbReference>
<dbReference type="EMBL" id="BSSD01000004">
    <property type="protein sequence ID" value="GLW92232.1"/>
    <property type="molecule type" value="Genomic_DNA"/>
</dbReference>
<comment type="caution">
    <text evidence="5">The sequence shown here is derived from an EMBL/GenBank/DDBJ whole genome shotgun (WGS) entry which is preliminary data.</text>
</comment>
<evidence type="ECO:0000256" key="1">
    <source>
        <dbReference type="ARBA" id="ARBA00023125"/>
    </source>
</evidence>
<dbReference type="Pfam" id="PF00196">
    <property type="entry name" value="GerE"/>
    <property type="match status" value="1"/>
</dbReference>
<evidence type="ECO:0000259" key="3">
    <source>
        <dbReference type="PROSITE" id="PS50043"/>
    </source>
</evidence>
<gene>
    <name evidence="5" type="ORF">Aglo03_30480</name>
</gene>
<dbReference type="InterPro" id="IPR000792">
    <property type="entry name" value="Tscrpt_reg_LuxR_C"/>
</dbReference>
<dbReference type="PANTHER" id="PTHR43214">
    <property type="entry name" value="TWO-COMPONENT RESPONSE REGULATOR"/>
    <property type="match status" value="1"/>
</dbReference>
<organism evidence="5 6">
    <name type="scientific">Actinokineospora globicatena</name>
    <dbReference type="NCBI Taxonomy" id="103729"/>
    <lineage>
        <taxon>Bacteria</taxon>
        <taxon>Bacillati</taxon>
        <taxon>Actinomycetota</taxon>
        <taxon>Actinomycetes</taxon>
        <taxon>Pseudonocardiales</taxon>
        <taxon>Pseudonocardiaceae</taxon>
        <taxon>Actinokineospora</taxon>
    </lineage>
</organism>
<accession>A0A9W6QMC7</accession>
<keyword evidence="1" id="KW-0238">DNA-binding</keyword>
<evidence type="ECO:0000313" key="6">
    <source>
        <dbReference type="Proteomes" id="UP001165042"/>
    </source>
</evidence>
<dbReference type="SUPFAM" id="SSF46894">
    <property type="entry name" value="C-terminal effector domain of the bipartite response regulators"/>
    <property type="match status" value="1"/>
</dbReference>
<dbReference type="CDD" id="cd06170">
    <property type="entry name" value="LuxR_C_like"/>
    <property type="match status" value="1"/>
</dbReference>
<evidence type="ECO:0000259" key="4">
    <source>
        <dbReference type="PROSITE" id="PS50110"/>
    </source>
</evidence>
<dbReference type="AlphaFoldDB" id="A0A9W6QMC7"/>
<dbReference type="GO" id="GO:0003677">
    <property type="term" value="F:DNA binding"/>
    <property type="evidence" value="ECO:0007669"/>
    <property type="project" value="UniProtKB-KW"/>
</dbReference>
<dbReference type="PROSITE" id="PS00622">
    <property type="entry name" value="HTH_LUXR_1"/>
    <property type="match status" value="1"/>
</dbReference>
<dbReference type="PANTHER" id="PTHR43214:SF43">
    <property type="entry name" value="TWO-COMPONENT RESPONSE REGULATOR"/>
    <property type="match status" value="1"/>
</dbReference>
<dbReference type="InterPro" id="IPR016032">
    <property type="entry name" value="Sig_transdc_resp-reg_C-effctor"/>
</dbReference>
<evidence type="ECO:0000313" key="5">
    <source>
        <dbReference type="EMBL" id="GLW92232.1"/>
    </source>
</evidence>
<evidence type="ECO:0000256" key="2">
    <source>
        <dbReference type="PROSITE-ProRule" id="PRU00169"/>
    </source>
</evidence>
<protein>
    <submittedName>
        <fullName evidence="5">Helix-turn-helix transcriptional regulator</fullName>
    </submittedName>
</protein>
<dbReference type="InterPro" id="IPR011006">
    <property type="entry name" value="CheY-like_superfamily"/>
</dbReference>
<dbReference type="RefSeq" id="WP_285610863.1">
    <property type="nucleotide sequence ID" value="NZ_BSSD01000004.1"/>
</dbReference>
<feature type="modified residue" description="4-aspartylphosphate" evidence="2">
    <location>
        <position position="70"/>
    </location>
</feature>
<dbReference type="Gene3D" id="3.40.50.2300">
    <property type="match status" value="1"/>
</dbReference>
<proteinExistence type="predicted"/>
<dbReference type="PROSITE" id="PS50110">
    <property type="entry name" value="RESPONSE_REGULATORY"/>
    <property type="match status" value="1"/>
</dbReference>
<feature type="domain" description="HTH luxR-type" evidence="3">
    <location>
        <begin position="159"/>
        <end position="224"/>
    </location>
</feature>
<reference evidence="5" key="1">
    <citation type="submission" date="2023-02" db="EMBL/GenBank/DDBJ databases">
        <title>Actinokineospora globicatena NBRC 15670.</title>
        <authorList>
            <person name="Ichikawa N."/>
            <person name="Sato H."/>
            <person name="Tonouchi N."/>
        </authorList>
    </citation>
    <scope>NUCLEOTIDE SEQUENCE</scope>
    <source>
        <strain evidence="5">NBRC 15670</strain>
    </source>
</reference>